<dbReference type="Proteomes" id="UP000254925">
    <property type="component" value="Unassembled WGS sequence"/>
</dbReference>
<keyword evidence="5 9" id="KW-0028">Amino-acid biosynthesis</keyword>
<protein>
    <recommendedName>
        <fullName evidence="4 9">N-(5'-phosphoribosyl)anthranilate isomerase</fullName>
        <shortName evidence="9">PRAI</shortName>
        <ecNumber evidence="3 9">5.3.1.24</ecNumber>
    </recommendedName>
</protein>
<dbReference type="InterPro" id="IPR044643">
    <property type="entry name" value="TrpF_fam"/>
</dbReference>
<dbReference type="InterPro" id="IPR013785">
    <property type="entry name" value="Aldolase_TIM"/>
</dbReference>
<dbReference type="Gene3D" id="3.20.20.70">
    <property type="entry name" value="Aldolase class I"/>
    <property type="match status" value="1"/>
</dbReference>
<evidence type="ECO:0000256" key="2">
    <source>
        <dbReference type="ARBA" id="ARBA00004664"/>
    </source>
</evidence>
<evidence type="ECO:0000256" key="3">
    <source>
        <dbReference type="ARBA" id="ARBA00012572"/>
    </source>
</evidence>
<dbReference type="InterPro" id="IPR001240">
    <property type="entry name" value="PRAI_dom"/>
</dbReference>
<organism evidence="11 12">
    <name type="scientific">Microvirga subterranea</name>
    <dbReference type="NCBI Taxonomy" id="186651"/>
    <lineage>
        <taxon>Bacteria</taxon>
        <taxon>Pseudomonadati</taxon>
        <taxon>Pseudomonadota</taxon>
        <taxon>Alphaproteobacteria</taxon>
        <taxon>Hyphomicrobiales</taxon>
        <taxon>Methylobacteriaceae</taxon>
        <taxon>Microvirga</taxon>
    </lineage>
</organism>
<evidence type="ECO:0000256" key="5">
    <source>
        <dbReference type="ARBA" id="ARBA00022605"/>
    </source>
</evidence>
<accession>A0A370HVC5</accession>
<keyword evidence="6 9" id="KW-0822">Tryptophan biosynthesis</keyword>
<comment type="pathway">
    <text evidence="2 9">Amino-acid biosynthesis; L-tryptophan biosynthesis; L-tryptophan from chorismate: step 3/5.</text>
</comment>
<dbReference type="InterPro" id="IPR011060">
    <property type="entry name" value="RibuloseP-bd_barrel"/>
</dbReference>
<comment type="similarity">
    <text evidence="9">Belongs to the TrpF family.</text>
</comment>
<dbReference type="Pfam" id="PF00697">
    <property type="entry name" value="PRAI"/>
    <property type="match status" value="1"/>
</dbReference>
<evidence type="ECO:0000256" key="4">
    <source>
        <dbReference type="ARBA" id="ARBA00022272"/>
    </source>
</evidence>
<dbReference type="AlphaFoldDB" id="A0A370HVC5"/>
<evidence type="ECO:0000313" key="11">
    <source>
        <dbReference type="EMBL" id="RDI62473.1"/>
    </source>
</evidence>
<dbReference type="GO" id="GO:0004640">
    <property type="term" value="F:phosphoribosylanthranilate isomerase activity"/>
    <property type="evidence" value="ECO:0007669"/>
    <property type="project" value="UniProtKB-UniRule"/>
</dbReference>
<evidence type="ECO:0000313" key="12">
    <source>
        <dbReference type="Proteomes" id="UP000254925"/>
    </source>
</evidence>
<comment type="catalytic activity">
    <reaction evidence="1 9">
        <text>N-(5-phospho-beta-D-ribosyl)anthranilate = 1-(2-carboxyphenylamino)-1-deoxy-D-ribulose 5-phosphate</text>
        <dbReference type="Rhea" id="RHEA:21540"/>
        <dbReference type="ChEBI" id="CHEBI:18277"/>
        <dbReference type="ChEBI" id="CHEBI:58613"/>
        <dbReference type="EC" id="5.3.1.24"/>
    </reaction>
</comment>
<dbReference type="HAMAP" id="MF_00135">
    <property type="entry name" value="PRAI"/>
    <property type="match status" value="1"/>
</dbReference>
<evidence type="ECO:0000256" key="9">
    <source>
        <dbReference type="HAMAP-Rule" id="MF_00135"/>
    </source>
</evidence>
<evidence type="ECO:0000259" key="10">
    <source>
        <dbReference type="Pfam" id="PF00697"/>
    </source>
</evidence>
<dbReference type="NCBIfam" id="NF002295">
    <property type="entry name" value="PRK01222.1-1"/>
    <property type="match status" value="1"/>
</dbReference>
<evidence type="ECO:0000256" key="8">
    <source>
        <dbReference type="ARBA" id="ARBA00023235"/>
    </source>
</evidence>
<keyword evidence="8 9" id="KW-0413">Isomerase</keyword>
<dbReference type="EC" id="5.3.1.24" evidence="3 9"/>
<evidence type="ECO:0000256" key="7">
    <source>
        <dbReference type="ARBA" id="ARBA00023141"/>
    </source>
</evidence>
<dbReference type="UniPathway" id="UPA00035">
    <property type="reaction ID" value="UER00042"/>
</dbReference>
<reference evidence="11 12" key="1">
    <citation type="submission" date="2018-07" db="EMBL/GenBank/DDBJ databases">
        <title>Genomic Encyclopedia of Type Strains, Phase IV (KMG-IV): sequencing the most valuable type-strain genomes for metagenomic binning, comparative biology and taxonomic classification.</title>
        <authorList>
            <person name="Goeker M."/>
        </authorList>
    </citation>
    <scope>NUCLEOTIDE SEQUENCE [LARGE SCALE GENOMIC DNA]</scope>
    <source>
        <strain evidence="11 12">DSM 14364</strain>
    </source>
</reference>
<comment type="caution">
    <text evidence="11">The sequence shown here is derived from an EMBL/GenBank/DDBJ whole genome shotgun (WGS) entry which is preliminary data.</text>
</comment>
<dbReference type="RefSeq" id="WP_114768586.1">
    <property type="nucleotide sequence ID" value="NZ_QQBB01000001.1"/>
</dbReference>
<dbReference type="SUPFAM" id="SSF51366">
    <property type="entry name" value="Ribulose-phoshate binding barrel"/>
    <property type="match status" value="1"/>
</dbReference>
<evidence type="ECO:0000256" key="6">
    <source>
        <dbReference type="ARBA" id="ARBA00022822"/>
    </source>
</evidence>
<proteinExistence type="inferred from homology"/>
<dbReference type="EMBL" id="QQBB01000001">
    <property type="protein sequence ID" value="RDI62473.1"/>
    <property type="molecule type" value="Genomic_DNA"/>
</dbReference>
<name>A0A370HVC5_9HYPH</name>
<keyword evidence="12" id="KW-1185">Reference proteome</keyword>
<keyword evidence="7 9" id="KW-0057">Aromatic amino acid biosynthesis</keyword>
<dbReference type="PANTHER" id="PTHR42894:SF1">
    <property type="entry name" value="N-(5'-PHOSPHORIBOSYL)ANTHRANILATE ISOMERASE"/>
    <property type="match status" value="1"/>
</dbReference>
<dbReference type="GO" id="GO:0000162">
    <property type="term" value="P:L-tryptophan biosynthetic process"/>
    <property type="evidence" value="ECO:0007669"/>
    <property type="project" value="UniProtKB-UniRule"/>
</dbReference>
<feature type="domain" description="N-(5'phosphoribosyl) anthranilate isomerase (PRAI)" evidence="10">
    <location>
        <begin position="5"/>
        <end position="209"/>
    </location>
</feature>
<gene>
    <name evidence="9" type="primary">trpF</name>
    <name evidence="11" type="ORF">DES45_101743</name>
</gene>
<evidence type="ECO:0000256" key="1">
    <source>
        <dbReference type="ARBA" id="ARBA00001164"/>
    </source>
</evidence>
<dbReference type="PANTHER" id="PTHR42894">
    <property type="entry name" value="N-(5'-PHOSPHORIBOSYL)ANTHRANILATE ISOMERASE"/>
    <property type="match status" value="1"/>
</dbReference>
<sequence length="219" mass="23141">MDNLVKICGLSTPETLDAALSAGADWVGFVRFARSPRHVDLDVGRELSRQARGRALRVVLLVDAEDTDIADAVEALQPDLFQLHGHETPERVAAIRKAFGRPVVKALGVAEAPDLAAVEAYEHAADHLLLDAKPPRGAGALPGGNGLSFDWRLLVGLDPGLSFMLSGGLNPDNVAEAIRLTGSRAVDVSSGVEVRPGIKDPGKIEAFVKAARAAYADRT</sequence>
<dbReference type="CDD" id="cd00405">
    <property type="entry name" value="PRAI"/>
    <property type="match status" value="1"/>
</dbReference>
<dbReference type="OrthoDB" id="9796196at2"/>